<dbReference type="Pfam" id="PF01694">
    <property type="entry name" value="Rhomboid"/>
    <property type="match status" value="1"/>
</dbReference>
<keyword evidence="2 5" id="KW-0812">Transmembrane</keyword>
<dbReference type="InterPro" id="IPR035952">
    <property type="entry name" value="Rhomboid-like_sf"/>
</dbReference>
<evidence type="ECO:0000259" key="6">
    <source>
        <dbReference type="Pfam" id="PF01694"/>
    </source>
</evidence>
<comment type="subcellular location">
    <subcellularLocation>
        <location evidence="1">Membrane</location>
        <topology evidence="1">Multi-pass membrane protein</topology>
    </subcellularLocation>
</comment>
<dbReference type="InterPro" id="IPR022764">
    <property type="entry name" value="Peptidase_S54_rhomboid_dom"/>
</dbReference>
<evidence type="ECO:0000313" key="8">
    <source>
        <dbReference type="Proteomes" id="UP001464891"/>
    </source>
</evidence>
<feature type="transmembrane region" description="Helical" evidence="5">
    <location>
        <begin position="192"/>
        <end position="210"/>
    </location>
</feature>
<dbReference type="GO" id="GO:0006508">
    <property type="term" value="P:proteolysis"/>
    <property type="evidence" value="ECO:0007669"/>
    <property type="project" value="UniProtKB-KW"/>
</dbReference>
<feature type="domain" description="Peptidase S54 rhomboid" evidence="6">
    <location>
        <begin position="78"/>
        <end position="210"/>
    </location>
</feature>
<gene>
    <name evidence="7" type="ORF">NC998_01550</name>
</gene>
<name>A0ABV0J1Z0_9CYAN</name>
<dbReference type="Proteomes" id="UP001464891">
    <property type="component" value="Unassembled WGS sequence"/>
</dbReference>
<comment type="caution">
    <text evidence="7">The sequence shown here is derived from an EMBL/GenBank/DDBJ whole genome shotgun (WGS) entry which is preliminary data.</text>
</comment>
<keyword evidence="7" id="KW-0645">Protease</keyword>
<evidence type="ECO:0000256" key="2">
    <source>
        <dbReference type="ARBA" id="ARBA00022692"/>
    </source>
</evidence>
<dbReference type="PANTHER" id="PTHR43731:SF9">
    <property type="entry name" value="SLR1461 PROTEIN"/>
    <property type="match status" value="1"/>
</dbReference>
<organism evidence="7 8">
    <name type="scientific">Trichocoleus desertorum GB2-A4</name>
    <dbReference type="NCBI Taxonomy" id="2933944"/>
    <lineage>
        <taxon>Bacteria</taxon>
        <taxon>Bacillati</taxon>
        <taxon>Cyanobacteriota</taxon>
        <taxon>Cyanophyceae</taxon>
        <taxon>Leptolyngbyales</taxon>
        <taxon>Trichocoleusaceae</taxon>
        <taxon>Trichocoleus</taxon>
    </lineage>
</organism>
<keyword evidence="3 5" id="KW-1133">Transmembrane helix</keyword>
<reference evidence="7 8" key="1">
    <citation type="submission" date="2022-04" db="EMBL/GenBank/DDBJ databases">
        <title>Positive selection, recombination, and allopatry shape intraspecific diversity of widespread and dominant cyanobacteria.</title>
        <authorList>
            <person name="Wei J."/>
            <person name="Shu W."/>
            <person name="Hu C."/>
        </authorList>
    </citation>
    <scope>NUCLEOTIDE SEQUENCE [LARGE SCALE GENOMIC DNA]</scope>
    <source>
        <strain evidence="7 8">GB2-A4</strain>
    </source>
</reference>
<dbReference type="GO" id="GO:0008233">
    <property type="term" value="F:peptidase activity"/>
    <property type="evidence" value="ECO:0007669"/>
    <property type="project" value="UniProtKB-KW"/>
</dbReference>
<proteinExistence type="predicted"/>
<keyword evidence="7" id="KW-0378">Hydrolase</keyword>
<feature type="transmembrane region" description="Helical" evidence="5">
    <location>
        <begin position="165"/>
        <end position="185"/>
    </location>
</feature>
<dbReference type="InterPro" id="IPR050925">
    <property type="entry name" value="Rhomboid_protease_S54"/>
</dbReference>
<protein>
    <submittedName>
        <fullName evidence="7">Rhomboid family intramembrane serine protease</fullName>
    </submittedName>
</protein>
<feature type="transmembrane region" description="Helical" evidence="5">
    <location>
        <begin position="41"/>
        <end position="64"/>
    </location>
</feature>
<feature type="transmembrane region" description="Helical" evidence="5">
    <location>
        <begin position="141"/>
        <end position="159"/>
    </location>
</feature>
<evidence type="ECO:0000256" key="3">
    <source>
        <dbReference type="ARBA" id="ARBA00022989"/>
    </source>
</evidence>
<feature type="transmembrane region" description="Helical" evidence="5">
    <location>
        <begin position="76"/>
        <end position="94"/>
    </location>
</feature>
<keyword evidence="4 5" id="KW-0472">Membrane</keyword>
<dbReference type="Gene3D" id="1.20.1540.10">
    <property type="entry name" value="Rhomboid-like"/>
    <property type="match status" value="1"/>
</dbReference>
<evidence type="ECO:0000256" key="5">
    <source>
        <dbReference type="SAM" id="Phobius"/>
    </source>
</evidence>
<keyword evidence="8" id="KW-1185">Reference proteome</keyword>
<dbReference type="SUPFAM" id="SSF144091">
    <property type="entry name" value="Rhomboid-like"/>
    <property type="match status" value="1"/>
</dbReference>
<feature type="transmembrane region" description="Helical" evidence="5">
    <location>
        <begin position="114"/>
        <end position="134"/>
    </location>
</feature>
<accession>A0ABV0J1Z0</accession>
<dbReference type="EMBL" id="JAMPKM010000001">
    <property type="protein sequence ID" value="MEP0815775.1"/>
    <property type="molecule type" value="Genomic_DNA"/>
</dbReference>
<dbReference type="RefSeq" id="WP_190431314.1">
    <property type="nucleotide sequence ID" value="NZ_JAMPKM010000001.1"/>
</dbReference>
<evidence type="ECO:0000313" key="7">
    <source>
        <dbReference type="EMBL" id="MEP0815775.1"/>
    </source>
</evidence>
<sequence length="211" mass="23228">MELKLNLSTTSSSLPAWTQEINRISEQLPDLEQNFETQATILGGLLLSIWALEIIDFLIFQGALNRFGIRPRSLRGLSGIILAPFLHGSFKHLAANSMPLVTLGWLVMLQDIHYFFVVSAVTVLVSGLGVWLFGAPRSVHLGASGLIFGYLGFLLLYGYFERSLWTGMISLFVGLFYGGLIWGILPSRRGVSWLGHLFGFVGGILAARLLS</sequence>
<dbReference type="PANTHER" id="PTHR43731">
    <property type="entry name" value="RHOMBOID PROTEASE"/>
    <property type="match status" value="1"/>
</dbReference>
<evidence type="ECO:0000256" key="1">
    <source>
        <dbReference type="ARBA" id="ARBA00004141"/>
    </source>
</evidence>
<evidence type="ECO:0000256" key="4">
    <source>
        <dbReference type="ARBA" id="ARBA00023136"/>
    </source>
</evidence>